<name>A0A6V7J9N1_9HYME</name>
<feature type="signal peptide" evidence="1">
    <location>
        <begin position="1"/>
        <end position="21"/>
    </location>
</feature>
<accession>A0A6V7J9N1</accession>
<organism evidence="2">
    <name type="scientific">Bracon brevicornis</name>
    <dbReference type="NCBI Taxonomy" id="1563983"/>
    <lineage>
        <taxon>Eukaryota</taxon>
        <taxon>Metazoa</taxon>
        <taxon>Ecdysozoa</taxon>
        <taxon>Arthropoda</taxon>
        <taxon>Hexapoda</taxon>
        <taxon>Insecta</taxon>
        <taxon>Pterygota</taxon>
        <taxon>Neoptera</taxon>
        <taxon>Endopterygota</taxon>
        <taxon>Hymenoptera</taxon>
        <taxon>Apocrita</taxon>
        <taxon>Ichneumonoidea</taxon>
        <taxon>Braconidae</taxon>
        <taxon>Braconinae</taxon>
        <taxon>Bracon</taxon>
    </lineage>
</organism>
<sequence>MRFLAIFVAVLAWQGFANVCASPVKNNNIELEIVNQRGYETDVFLDTSEIVSGGVYTVVQGIDGSYHVVSGSSASASSSSSGNAGECVEISPIFMRNVFYHYV</sequence>
<keyword evidence="1" id="KW-0732">Signal</keyword>
<gene>
    <name evidence="2" type="ORF">BBRV_LOCUS44964</name>
</gene>
<reference evidence="2" key="1">
    <citation type="submission" date="2020-07" db="EMBL/GenBank/DDBJ databases">
        <authorList>
            <person name="Ferguson B K."/>
        </authorList>
    </citation>
    <scope>NUCLEOTIDE SEQUENCE</scope>
    <source>
        <strain evidence="2">L06</strain>
    </source>
</reference>
<dbReference type="AlphaFoldDB" id="A0A6V7J9N1"/>
<feature type="chain" id="PRO_5028181800" evidence="1">
    <location>
        <begin position="22"/>
        <end position="103"/>
    </location>
</feature>
<proteinExistence type="predicted"/>
<protein>
    <submittedName>
        <fullName evidence="2">Uncharacterized protein</fullName>
    </submittedName>
</protein>
<evidence type="ECO:0000313" key="2">
    <source>
        <dbReference type="EMBL" id="CAD1547967.1"/>
    </source>
</evidence>
<dbReference type="EMBL" id="CADCXW020000015">
    <property type="protein sequence ID" value="CAD1547967.1"/>
    <property type="molecule type" value="Genomic_DNA"/>
</dbReference>
<evidence type="ECO:0000256" key="1">
    <source>
        <dbReference type="SAM" id="SignalP"/>
    </source>
</evidence>